<dbReference type="OrthoDB" id="3786860at2"/>
<dbReference type="AlphaFoldDB" id="A0A2T8F6G9"/>
<proteinExistence type="predicted"/>
<dbReference type="Proteomes" id="UP000246018">
    <property type="component" value="Unassembled WGS sequence"/>
</dbReference>
<feature type="domain" description="TfoX N-terminal" evidence="1">
    <location>
        <begin position="25"/>
        <end position="90"/>
    </location>
</feature>
<evidence type="ECO:0000313" key="3">
    <source>
        <dbReference type="Proteomes" id="UP000246018"/>
    </source>
</evidence>
<protein>
    <recommendedName>
        <fullName evidence="1">TfoX N-terminal domain-containing protein</fullName>
    </recommendedName>
</protein>
<accession>A0A2T8F6G9</accession>
<reference evidence="2 3" key="1">
    <citation type="submission" date="2018-04" db="EMBL/GenBank/DDBJ databases">
        <title>Genome of Nocardioides gansuensis WSJ-1.</title>
        <authorList>
            <person name="Wu S."/>
            <person name="Wang G."/>
        </authorList>
    </citation>
    <scope>NUCLEOTIDE SEQUENCE [LARGE SCALE GENOMIC DNA]</scope>
    <source>
        <strain evidence="2 3">WSJ-1</strain>
    </source>
</reference>
<comment type="caution">
    <text evidence="2">The sequence shown here is derived from an EMBL/GenBank/DDBJ whole genome shotgun (WGS) entry which is preliminary data.</text>
</comment>
<sequence>MKMPKPSDEVRERFTELGSAQPDSVVKPMFGQLGAFVNGNMYAGLFGEQVGVKLSPDDLEELRAAGGTPFGPEERPMGGFLTIPESADAAEWFARAHAHISTLPPKKKR</sequence>
<keyword evidence="3" id="KW-1185">Reference proteome</keyword>
<dbReference type="RefSeq" id="WP_116573883.1">
    <property type="nucleotide sequence ID" value="NZ_QDGZ01000009.1"/>
</dbReference>
<dbReference type="Gene3D" id="3.30.1460.30">
    <property type="entry name" value="YgaC/TfoX-N like chaperone"/>
    <property type="match status" value="1"/>
</dbReference>
<name>A0A2T8F6G9_9ACTN</name>
<evidence type="ECO:0000259" key="1">
    <source>
        <dbReference type="Pfam" id="PF04993"/>
    </source>
</evidence>
<dbReference type="InterPro" id="IPR007076">
    <property type="entry name" value="TfoX_N"/>
</dbReference>
<dbReference type="EMBL" id="QDGZ01000009">
    <property type="protein sequence ID" value="PVG81267.1"/>
    <property type="molecule type" value="Genomic_DNA"/>
</dbReference>
<evidence type="ECO:0000313" key="2">
    <source>
        <dbReference type="EMBL" id="PVG81267.1"/>
    </source>
</evidence>
<gene>
    <name evidence="2" type="ORF">DDE18_19190</name>
</gene>
<dbReference type="SUPFAM" id="SSF159894">
    <property type="entry name" value="YgaC/TfoX-N like"/>
    <property type="match status" value="1"/>
</dbReference>
<dbReference type="Pfam" id="PF04993">
    <property type="entry name" value="TfoX_N"/>
    <property type="match status" value="1"/>
</dbReference>
<organism evidence="2 3">
    <name type="scientific">Nocardioides gansuensis</name>
    <dbReference type="NCBI Taxonomy" id="2138300"/>
    <lineage>
        <taxon>Bacteria</taxon>
        <taxon>Bacillati</taxon>
        <taxon>Actinomycetota</taxon>
        <taxon>Actinomycetes</taxon>
        <taxon>Propionibacteriales</taxon>
        <taxon>Nocardioidaceae</taxon>
        <taxon>Nocardioides</taxon>
    </lineage>
</organism>